<dbReference type="Pfam" id="PF07254">
    <property type="entry name" value="Cpta_toxin"/>
    <property type="match status" value="1"/>
</dbReference>
<evidence type="ECO:0008006" key="3">
    <source>
        <dbReference type="Google" id="ProtNLM"/>
    </source>
</evidence>
<evidence type="ECO:0000313" key="2">
    <source>
        <dbReference type="Proteomes" id="UP000199600"/>
    </source>
</evidence>
<dbReference type="AlphaFoldDB" id="A0A1A8Y0E8"/>
<dbReference type="InterPro" id="IPR009883">
    <property type="entry name" value="YgfX"/>
</dbReference>
<dbReference type="Proteomes" id="UP000199600">
    <property type="component" value="Unassembled WGS sequence"/>
</dbReference>
<dbReference type="RefSeq" id="WP_342669230.1">
    <property type="nucleotide sequence ID" value="NZ_FLQY01000363.1"/>
</dbReference>
<gene>
    <name evidence="1" type="ORF">PROAA_600012</name>
</gene>
<protein>
    <recommendedName>
        <fullName evidence="3">Toxin CptA</fullName>
    </recommendedName>
</protein>
<dbReference type="EMBL" id="FLQY01000363">
    <property type="protein sequence ID" value="SBT10639.1"/>
    <property type="molecule type" value="Genomic_DNA"/>
</dbReference>
<reference evidence="1 2" key="1">
    <citation type="submission" date="2016-06" db="EMBL/GenBank/DDBJ databases">
        <authorList>
            <person name="Kjaerup R.B."/>
            <person name="Dalgaard T.S."/>
            <person name="Juul-Madsen H.R."/>
        </authorList>
    </citation>
    <scope>NUCLEOTIDE SEQUENCE [LARGE SCALE GENOMIC DNA]</scope>
    <source>
        <strain evidence="1">2</strain>
    </source>
</reference>
<organism evidence="1 2">
    <name type="scientific">Candidatus Propionivibrio aalborgensis</name>
    <dbReference type="NCBI Taxonomy" id="1860101"/>
    <lineage>
        <taxon>Bacteria</taxon>
        <taxon>Pseudomonadati</taxon>
        <taxon>Pseudomonadota</taxon>
        <taxon>Betaproteobacteria</taxon>
        <taxon>Rhodocyclales</taxon>
        <taxon>Rhodocyclaceae</taxon>
        <taxon>Propionivibrio</taxon>
    </lineage>
</organism>
<name>A0A1A8Y0E8_9RHOO</name>
<keyword evidence="2" id="KW-1185">Reference proteome</keyword>
<accession>A0A1A8Y0E8</accession>
<proteinExistence type="predicted"/>
<evidence type="ECO:0000313" key="1">
    <source>
        <dbReference type="EMBL" id="SBT10639.1"/>
    </source>
</evidence>
<sequence length="141" mass="16002">MQLPVFIELHRSQRLSLLLLLFHTIAAGCVIALPWPLLLRSLLIVVIGLSLWHALRPPRIVGLHLTGRNALECALVDGNRVGVTALPDSTVFLRLIVMRLRIGEEKRVCNLALLPDHMSSDQFRMLRLWLRWHAVPVVDTK</sequence>